<comment type="caution">
    <text evidence="1">The sequence shown here is derived from an EMBL/GenBank/DDBJ whole genome shotgun (WGS) entry which is preliminary data.</text>
</comment>
<accession>X0R8P4</accession>
<evidence type="ECO:0000313" key="1">
    <source>
        <dbReference type="EMBL" id="GAF47370.1"/>
    </source>
</evidence>
<sequence length="80" mass="8776">MNNTIDFQALNAHIVTRANAALVRNSKTVDDAAEWLELPVSEAQARLNGTQDFYLPEVMCLAHALGERASEWFASSGLVD</sequence>
<keyword evidence="2" id="KW-1185">Reference proteome</keyword>
<dbReference type="EMBL" id="BAWF01000040">
    <property type="protein sequence ID" value="GAF47370.1"/>
    <property type="molecule type" value="Genomic_DNA"/>
</dbReference>
<proteinExistence type="predicted"/>
<reference evidence="1 2" key="1">
    <citation type="submission" date="2014-02" db="EMBL/GenBank/DDBJ databases">
        <title>Whole genome shotgun sequence of Rhodococcus wratislaviensis NBRC 100605.</title>
        <authorList>
            <person name="Hosoyama A."/>
            <person name="Tsuchikane K."/>
            <person name="Yoshida I."/>
            <person name="Ohji S."/>
            <person name="Ichikawa N."/>
            <person name="Yamazoe A."/>
            <person name="Fujita N."/>
        </authorList>
    </citation>
    <scope>NUCLEOTIDE SEQUENCE [LARGE SCALE GENOMIC DNA]</scope>
    <source>
        <strain evidence="1 2">NBRC 100605</strain>
    </source>
</reference>
<dbReference type="Proteomes" id="UP000019491">
    <property type="component" value="Unassembled WGS sequence"/>
</dbReference>
<protein>
    <submittedName>
        <fullName evidence="1">Uncharacterized protein</fullName>
    </submittedName>
</protein>
<organism evidence="1 2">
    <name type="scientific">Rhodococcus wratislaviensis NBRC 100605</name>
    <dbReference type="NCBI Taxonomy" id="1219028"/>
    <lineage>
        <taxon>Bacteria</taxon>
        <taxon>Bacillati</taxon>
        <taxon>Actinomycetota</taxon>
        <taxon>Actinomycetes</taxon>
        <taxon>Mycobacteriales</taxon>
        <taxon>Nocardiaceae</taxon>
        <taxon>Rhodococcus</taxon>
    </lineage>
</organism>
<dbReference type="AlphaFoldDB" id="X0R8P4"/>
<evidence type="ECO:0000313" key="2">
    <source>
        <dbReference type="Proteomes" id="UP000019491"/>
    </source>
</evidence>
<name>X0R8P4_RHOWR</name>
<dbReference type="RefSeq" id="WP_037236343.1">
    <property type="nucleotide sequence ID" value="NZ_BAWF01000040.1"/>
</dbReference>
<gene>
    <name evidence="1" type="ORF">RW1_040_00320</name>
</gene>